<dbReference type="InterPro" id="IPR012495">
    <property type="entry name" value="TadE-like_dom"/>
</dbReference>
<dbReference type="RefSeq" id="WP_157733533.1">
    <property type="nucleotide sequence ID" value="NZ_CP022540.1"/>
</dbReference>
<evidence type="ECO:0000259" key="2">
    <source>
        <dbReference type="Pfam" id="PF07811"/>
    </source>
</evidence>
<keyword evidence="4" id="KW-1185">Reference proteome</keyword>
<proteinExistence type="predicted"/>
<keyword evidence="1" id="KW-1133">Transmembrane helix</keyword>
<accession>A0A222E6U8</accession>
<name>A0A222E6U8_9RHOB</name>
<dbReference type="Pfam" id="PF07811">
    <property type="entry name" value="TadE"/>
    <property type="match status" value="1"/>
</dbReference>
<evidence type="ECO:0000313" key="4">
    <source>
        <dbReference type="Proteomes" id="UP000203589"/>
    </source>
</evidence>
<dbReference type="KEGG" id="aht:ANTHELSMS3_03190"/>
<organism evidence="3 4">
    <name type="scientific">Antarctobacter heliothermus</name>
    <dbReference type="NCBI Taxonomy" id="74033"/>
    <lineage>
        <taxon>Bacteria</taxon>
        <taxon>Pseudomonadati</taxon>
        <taxon>Pseudomonadota</taxon>
        <taxon>Alphaproteobacteria</taxon>
        <taxon>Rhodobacterales</taxon>
        <taxon>Roseobacteraceae</taxon>
        <taxon>Antarctobacter</taxon>
    </lineage>
</organism>
<dbReference type="AlphaFoldDB" id="A0A222E6U8"/>
<dbReference type="EMBL" id="CP022540">
    <property type="protein sequence ID" value="ASP21840.1"/>
    <property type="molecule type" value="Genomic_DNA"/>
</dbReference>
<protein>
    <submittedName>
        <fullName evidence="3">TadE-like protein</fullName>
    </submittedName>
</protein>
<feature type="transmembrane region" description="Helical" evidence="1">
    <location>
        <begin position="21"/>
        <end position="46"/>
    </location>
</feature>
<feature type="domain" description="TadE-like" evidence="2">
    <location>
        <begin position="17"/>
        <end position="59"/>
    </location>
</feature>
<evidence type="ECO:0000313" key="3">
    <source>
        <dbReference type="EMBL" id="ASP21840.1"/>
    </source>
</evidence>
<dbReference type="OrthoDB" id="7870162at2"/>
<keyword evidence="1" id="KW-0472">Membrane</keyword>
<reference evidence="3 4" key="1">
    <citation type="submission" date="2017-07" db="EMBL/GenBank/DDBJ databases">
        <title>Genome Sequence of Antarctobacter heliothermus Strain SMS3 Isolated from a culture of the Diatom Skeletonema marinoi.</title>
        <authorList>
            <person name="Topel M."/>
            <person name="Pinder M.I.M."/>
            <person name="Johansson O.N."/>
            <person name="Kourtchenko O."/>
            <person name="Godhe A."/>
            <person name="Clarke A.K."/>
        </authorList>
    </citation>
    <scope>NUCLEOTIDE SEQUENCE [LARGE SCALE GENOMIC DNA]</scope>
    <source>
        <strain evidence="3 4">SMS3</strain>
    </source>
</reference>
<sequence>MLDDRNRAKKIISSEEGSSTVEFAILFPAFITLITGCCWLALYAVVAGNVQQMTYEVARQTLQFRVDPSVSPDLCQHIGDVVVPAMAESFSAIDPARISAVRCAPASQPGWTELTLVYNGAGHGFSPLLRAMNNGSEEIVGRALIMGG</sequence>
<keyword evidence="1" id="KW-0812">Transmembrane</keyword>
<dbReference type="Proteomes" id="UP000203589">
    <property type="component" value="Chromosome"/>
</dbReference>
<gene>
    <name evidence="3" type="ORF">ANTHELSMS3_03190</name>
</gene>
<evidence type="ECO:0000256" key="1">
    <source>
        <dbReference type="SAM" id="Phobius"/>
    </source>
</evidence>